<proteinExistence type="predicted"/>
<organism evidence="1 2">
    <name type="scientific">Bacteriovorax stolpii</name>
    <name type="common">Bdellovibrio stolpii</name>
    <dbReference type="NCBI Taxonomy" id="960"/>
    <lineage>
        <taxon>Bacteria</taxon>
        <taxon>Pseudomonadati</taxon>
        <taxon>Bdellovibrionota</taxon>
        <taxon>Bacteriovoracia</taxon>
        <taxon>Bacteriovoracales</taxon>
        <taxon>Bacteriovoracaceae</taxon>
        <taxon>Bacteriovorax</taxon>
    </lineage>
</organism>
<accession>A0A2K9NVQ5</accession>
<gene>
    <name evidence="1" type="ORF">C0V70_16025</name>
</gene>
<protein>
    <submittedName>
        <fullName evidence="1">Uncharacterized protein</fullName>
    </submittedName>
</protein>
<name>A0A2K9NVQ5_BACTC</name>
<reference evidence="1 2" key="1">
    <citation type="submission" date="2018-01" db="EMBL/GenBank/DDBJ databases">
        <title>Complete genome sequence of Bacteriovorax stolpii DSM12778.</title>
        <authorList>
            <person name="Tang B."/>
            <person name="Chang J."/>
        </authorList>
    </citation>
    <scope>NUCLEOTIDE SEQUENCE [LARGE SCALE GENOMIC DNA]</scope>
    <source>
        <strain evidence="1 2">DSM 12778</strain>
    </source>
</reference>
<evidence type="ECO:0000313" key="1">
    <source>
        <dbReference type="EMBL" id="AUN99586.1"/>
    </source>
</evidence>
<dbReference type="AlphaFoldDB" id="A0A2K9NVQ5"/>
<dbReference type="RefSeq" id="WP_102244877.1">
    <property type="nucleotide sequence ID" value="NZ_CP025704.1"/>
</dbReference>
<dbReference type="Proteomes" id="UP000235584">
    <property type="component" value="Chromosome"/>
</dbReference>
<keyword evidence="2" id="KW-1185">Reference proteome</keyword>
<evidence type="ECO:0000313" key="2">
    <source>
        <dbReference type="Proteomes" id="UP000235584"/>
    </source>
</evidence>
<sequence length="289" mass="32360">MAKIYSALILILLSSNAYSASCCGGGQSAASLMIADHLQEWTFSTLLRKDLGQTNNDGQALMDDDGNKDQTITSSIEYKRLFTDRFQGNTSLSFIQKEAKRLGKNETDSGLGDFGIGVFYEAVTNYSYNSWTPRIFTGIKLTIPFGENNFNSQKNLRTDIRGTGFYKIDLPVVMARGDFKASLSPQYLPKQKYLDSTYAFSAAGTYTHSLSSEIDLSSTLQWNYLAKKKYKNQTLIASQFWEVSLSPAWNFQKDMSLNLNYSDSTLLGKSRNSALYRSLSLGMTWSELL</sequence>
<dbReference type="KEGG" id="bsto:C0V70_16025"/>
<dbReference type="EMBL" id="CP025704">
    <property type="protein sequence ID" value="AUN99586.1"/>
    <property type="molecule type" value="Genomic_DNA"/>
</dbReference>